<accession>F9ZXU4</accession>
<keyword evidence="1 2" id="KW-0812">Transmembrane</keyword>
<reference evidence="3" key="3">
    <citation type="submission" date="2011-05" db="EMBL/GenBank/DDBJ databases">
        <title>Complete sequence of Methylomonas methanica MC09.</title>
        <authorList>
            <consortium name="US DOE Joint Genome Institute"/>
            <person name="Lucas S."/>
            <person name="Han J."/>
            <person name="Lapidus A."/>
            <person name="Cheng J.-F."/>
            <person name="Goodwin L."/>
            <person name="Pitluck S."/>
            <person name="Peters L."/>
            <person name="Mikhailova N."/>
            <person name="Teshima H."/>
            <person name="Han C."/>
            <person name="Tapia R."/>
            <person name="Land M."/>
            <person name="Hauser L."/>
            <person name="Kyrpides N."/>
            <person name="Ivanova N."/>
            <person name="Pagani I."/>
            <person name="Stein L."/>
            <person name="Woyke T."/>
        </authorList>
    </citation>
    <scope>NUCLEOTIDE SEQUENCE [LARGE SCALE GENOMIC DNA]</scope>
    <source>
        <strain evidence="3">MC09</strain>
    </source>
</reference>
<name>F9ZXU4_METMM</name>
<dbReference type="HOGENOM" id="CLU_129294_1_0_6"/>
<dbReference type="STRING" id="857087.Metme_0071"/>
<dbReference type="OrthoDB" id="5405464at2"/>
<evidence type="ECO:0000256" key="1">
    <source>
        <dbReference type="SAM" id="Phobius"/>
    </source>
</evidence>
<sequence length="121" mass="13549">MNDMSMEQPSNEKLQSLKTLTATVYLCQILTFMLAGLPLLLGVAINFYKKNDVQGTWLESHFDWQIKTTWIALAGFAVAGLTFAMGLGVFILAIVLVWMIYRIAVGWYALTDGKAIDNRIN</sequence>
<feature type="transmembrane region" description="Helical" evidence="1">
    <location>
        <begin position="68"/>
        <end position="101"/>
    </location>
</feature>
<keyword evidence="1" id="KW-1133">Transmembrane helix</keyword>
<feature type="transmembrane region" description="Helical" evidence="1">
    <location>
        <begin position="20"/>
        <end position="48"/>
    </location>
</feature>
<dbReference type="KEGG" id="mmt:Metme_0071"/>
<protein>
    <submittedName>
        <fullName evidence="2">Transmembrane protein</fullName>
    </submittedName>
</protein>
<evidence type="ECO:0000313" key="2">
    <source>
        <dbReference type="EMBL" id="AEF98523.1"/>
    </source>
</evidence>
<reference key="2">
    <citation type="submission" date="2011-05" db="EMBL/GenBank/DDBJ databases">
        <title>Complete genome sequence of the aerobic marine methanotroph Methylomonas methanica MC09.</title>
        <authorList>
            <person name="Boden R."/>
            <person name="Cunliffe M."/>
            <person name="Scanlan J."/>
            <person name="Moussard H."/>
            <person name="Kits K.D."/>
            <person name="Klotz M."/>
            <person name="Jetten M."/>
            <person name="Vuilleumier S."/>
            <person name="Han J."/>
            <person name="Peters L."/>
            <person name="Mikhailova N."/>
            <person name="Teshima H."/>
            <person name="Tapia R."/>
            <person name="Kyrpides N."/>
            <person name="Ivanova N."/>
            <person name="Pagani I."/>
            <person name="Cheng J.-F."/>
            <person name="Goodwin L."/>
            <person name="Han C."/>
            <person name="Hauser L."/>
            <person name="Land M."/>
            <person name="Lapidus A."/>
            <person name="Lucas S."/>
            <person name="Pitluck S."/>
            <person name="Woyke T."/>
            <person name="Stein L.Y."/>
            <person name="Murrell C."/>
        </authorList>
    </citation>
    <scope>NUCLEOTIDE SEQUENCE</scope>
    <source>
        <strain>MC09</strain>
    </source>
</reference>
<dbReference type="Proteomes" id="UP000008888">
    <property type="component" value="Chromosome"/>
</dbReference>
<organism evidence="2 3">
    <name type="scientific">Methylomonas methanica (strain DSM 25384 / MC09)</name>
    <dbReference type="NCBI Taxonomy" id="857087"/>
    <lineage>
        <taxon>Bacteria</taxon>
        <taxon>Pseudomonadati</taxon>
        <taxon>Pseudomonadota</taxon>
        <taxon>Gammaproteobacteria</taxon>
        <taxon>Methylococcales</taxon>
        <taxon>Methylococcaceae</taxon>
        <taxon>Methylomonas</taxon>
    </lineage>
</organism>
<gene>
    <name evidence="2" type="ordered locus">Metme_0071</name>
</gene>
<dbReference type="RefSeq" id="WP_013816796.1">
    <property type="nucleotide sequence ID" value="NC_015572.1"/>
</dbReference>
<keyword evidence="1" id="KW-0472">Membrane</keyword>
<keyword evidence="3" id="KW-1185">Reference proteome</keyword>
<proteinExistence type="predicted"/>
<dbReference type="AlphaFoldDB" id="F9ZXU4"/>
<dbReference type="EMBL" id="CP002738">
    <property type="protein sequence ID" value="AEF98523.1"/>
    <property type="molecule type" value="Genomic_DNA"/>
</dbReference>
<dbReference type="eggNOG" id="COG3671">
    <property type="taxonomic scope" value="Bacteria"/>
</dbReference>
<evidence type="ECO:0000313" key="3">
    <source>
        <dbReference type="Proteomes" id="UP000008888"/>
    </source>
</evidence>
<reference evidence="2 3" key="1">
    <citation type="journal article" date="2011" name="J. Bacteriol.">
        <title>Complete Genome Sequence of the Aerobic Marine Methanotroph Methylomonas methanica MC09.</title>
        <authorList>
            <person name="Boden R."/>
            <person name="Cunliffe M."/>
            <person name="Scanlan J."/>
            <person name="Moussard H."/>
            <person name="Kits K.D."/>
            <person name="Klotz M.G."/>
            <person name="Jetten M.S."/>
            <person name="Vuilleumier S."/>
            <person name="Han J."/>
            <person name="Peters L."/>
            <person name="Mikhailova N."/>
            <person name="Teshima H."/>
            <person name="Tapia R."/>
            <person name="Kyrpides N."/>
            <person name="Ivanova N."/>
            <person name="Pagani I."/>
            <person name="Cheng J.F."/>
            <person name="Goodwin L."/>
            <person name="Han C."/>
            <person name="Hauser L."/>
            <person name="Land M.L."/>
            <person name="Lapidus A."/>
            <person name="Lucas S."/>
            <person name="Pitluck S."/>
            <person name="Woyke T."/>
            <person name="Stein L."/>
            <person name="Murrell J.C."/>
        </authorList>
    </citation>
    <scope>NUCLEOTIDE SEQUENCE [LARGE SCALE GENOMIC DNA]</scope>
    <source>
        <strain evidence="2 3">MC09</strain>
    </source>
</reference>